<organism evidence="10 11">
    <name type="scientific">Archangium gephyra</name>
    <dbReference type="NCBI Taxonomy" id="48"/>
    <lineage>
        <taxon>Bacteria</taxon>
        <taxon>Pseudomonadati</taxon>
        <taxon>Myxococcota</taxon>
        <taxon>Myxococcia</taxon>
        <taxon>Myxococcales</taxon>
        <taxon>Cystobacterineae</taxon>
        <taxon>Archangiaceae</taxon>
        <taxon>Archangium</taxon>
    </lineage>
</organism>
<dbReference type="PANTHER" id="PTHR43395">
    <property type="entry name" value="SENSOR HISTIDINE KINASE CHEA"/>
    <property type="match status" value="1"/>
</dbReference>
<dbReference type="SMART" id="SM00260">
    <property type="entry name" value="CheW"/>
    <property type="match status" value="1"/>
</dbReference>
<proteinExistence type="predicted"/>
<feature type="domain" description="HPt" evidence="9">
    <location>
        <begin position="4"/>
        <end position="112"/>
    </location>
</feature>
<evidence type="ECO:0000259" key="9">
    <source>
        <dbReference type="PROSITE" id="PS50894"/>
    </source>
</evidence>
<feature type="domain" description="CheW-like" evidence="8">
    <location>
        <begin position="519"/>
        <end position="657"/>
    </location>
</feature>
<accession>A0A2W5SWK9</accession>
<dbReference type="FunFam" id="3.30.565.10:FF:000016">
    <property type="entry name" value="Chemotaxis protein CheA, putative"/>
    <property type="match status" value="1"/>
</dbReference>
<dbReference type="Pfam" id="PF02518">
    <property type="entry name" value="HATPase_c"/>
    <property type="match status" value="1"/>
</dbReference>
<evidence type="ECO:0000256" key="1">
    <source>
        <dbReference type="ARBA" id="ARBA00000085"/>
    </source>
</evidence>
<dbReference type="Pfam" id="PF02895">
    <property type="entry name" value="H-kinase_dim"/>
    <property type="match status" value="1"/>
</dbReference>
<dbReference type="GO" id="GO:0000155">
    <property type="term" value="F:phosphorelay sensor kinase activity"/>
    <property type="evidence" value="ECO:0007669"/>
    <property type="project" value="InterPro"/>
</dbReference>
<dbReference type="SMART" id="SM00073">
    <property type="entry name" value="HPT"/>
    <property type="match status" value="1"/>
</dbReference>
<dbReference type="EC" id="2.7.13.3" evidence="2"/>
<dbReference type="InterPro" id="IPR002545">
    <property type="entry name" value="CheW-lke_dom"/>
</dbReference>
<evidence type="ECO:0000313" key="11">
    <source>
        <dbReference type="Proteomes" id="UP000249061"/>
    </source>
</evidence>
<gene>
    <name evidence="10" type="ORF">DI536_26850</name>
</gene>
<dbReference type="SMART" id="SM00387">
    <property type="entry name" value="HATPase_c"/>
    <property type="match status" value="1"/>
</dbReference>
<protein>
    <recommendedName>
        <fullName evidence="2">histidine kinase</fullName>
        <ecNumber evidence="2">2.7.13.3</ecNumber>
    </recommendedName>
</protein>
<dbReference type="SUPFAM" id="SSF47226">
    <property type="entry name" value="Histidine-containing phosphotransfer domain, HPT domain"/>
    <property type="match status" value="1"/>
</dbReference>
<dbReference type="Gene3D" id="1.10.287.560">
    <property type="entry name" value="Histidine kinase CheA-like, homodimeric domain"/>
    <property type="match status" value="1"/>
</dbReference>
<keyword evidence="3 6" id="KW-0597">Phosphoprotein</keyword>
<evidence type="ECO:0000259" key="7">
    <source>
        <dbReference type="PROSITE" id="PS50109"/>
    </source>
</evidence>
<dbReference type="SUPFAM" id="SSF55874">
    <property type="entry name" value="ATPase domain of HSP90 chaperone/DNA topoisomerase II/histidine kinase"/>
    <property type="match status" value="1"/>
</dbReference>
<dbReference type="Proteomes" id="UP000249061">
    <property type="component" value="Unassembled WGS sequence"/>
</dbReference>
<evidence type="ECO:0000256" key="4">
    <source>
        <dbReference type="ARBA" id="ARBA00022679"/>
    </source>
</evidence>
<evidence type="ECO:0000256" key="5">
    <source>
        <dbReference type="ARBA" id="ARBA00022777"/>
    </source>
</evidence>
<dbReference type="InterPro" id="IPR037006">
    <property type="entry name" value="CheA-like_homodim_sf"/>
</dbReference>
<dbReference type="SMART" id="SM01231">
    <property type="entry name" value="H-kinase_dim"/>
    <property type="match status" value="1"/>
</dbReference>
<dbReference type="GO" id="GO:0006935">
    <property type="term" value="P:chemotaxis"/>
    <property type="evidence" value="ECO:0007669"/>
    <property type="project" value="InterPro"/>
</dbReference>
<dbReference type="Gene3D" id="2.30.30.40">
    <property type="entry name" value="SH3 Domains"/>
    <property type="match status" value="1"/>
</dbReference>
<dbReference type="PROSITE" id="PS50851">
    <property type="entry name" value="CHEW"/>
    <property type="match status" value="1"/>
</dbReference>
<dbReference type="InterPro" id="IPR036641">
    <property type="entry name" value="HPT_dom_sf"/>
</dbReference>
<dbReference type="SUPFAM" id="SSF50341">
    <property type="entry name" value="CheW-like"/>
    <property type="match status" value="1"/>
</dbReference>
<evidence type="ECO:0000256" key="6">
    <source>
        <dbReference type="PROSITE-ProRule" id="PRU00110"/>
    </source>
</evidence>
<dbReference type="Gene3D" id="3.30.565.10">
    <property type="entry name" value="Histidine kinase-like ATPase, C-terminal domain"/>
    <property type="match status" value="1"/>
</dbReference>
<evidence type="ECO:0000313" key="10">
    <source>
        <dbReference type="EMBL" id="PZR07729.1"/>
    </source>
</evidence>
<dbReference type="InterPro" id="IPR008207">
    <property type="entry name" value="Sig_transdc_His_kin_Hpt_dom"/>
</dbReference>
<comment type="caution">
    <text evidence="10">The sequence shown here is derived from an EMBL/GenBank/DDBJ whole genome shotgun (WGS) entry which is preliminary data.</text>
</comment>
<comment type="catalytic activity">
    <reaction evidence="1">
        <text>ATP + protein L-histidine = ADP + protein N-phospho-L-histidine.</text>
        <dbReference type="EC" id="2.7.13.3"/>
    </reaction>
</comment>
<dbReference type="InterPro" id="IPR051315">
    <property type="entry name" value="Bact_Chemotaxis_CheA"/>
</dbReference>
<evidence type="ECO:0000256" key="3">
    <source>
        <dbReference type="ARBA" id="ARBA00022553"/>
    </source>
</evidence>
<evidence type="ECO:0000256" key="2">
    <source>
        <dbReference type="ARBA" id="ARBA00012438"/>
    </source>
</evidence>
<dbReference type="CDD" id="cd00088">
    <property type="entry name" value="HPT"/>
    <property type="match status" value="1"/>
</dbReference>
<keyword evidence="5" id="KW-0418">Kinase</keyword>
<dbReference type="InterPro" id="IPR004358">
    <property type="entry name" value="Sig_transdc_His_kin-like_C"/>
</dbReference>
<name>A0A2W5SWK9_9BACT</name>
<dbReference type="InterPro" id="IPR036061">
    <property type="entry name" value="CheW-like_dom_sf"/>
</dbReference>
<dbReference type="PROSITE" id="PS50894">
    <property type="entry name" value="HPT"/>
    <property type="match status" value="1"/>
</dbReference>
<dbReference type="EMBL" id="QFQP01000029">
    <property type="protein sequence ID" value="PZR07729.1"/>
    <property type="molecule type" value="Genomic_DNA"/>
</dbReference>
<keyword evidence="4" id="KW-0808">Transferase</keyword>
<dbReference type="InterPro" id="IPR036097">
    <property type="entry name" value="HisK_dim/P_sf"/>
</dbReference>
<dbReference type="InterPro" id="IPR036890">
    <property type="entry name" value="HATPase_C_sf"/>
</dbReference>
<dbReference type="InterPro" id="IPR003594">
    <property type="entry name" value="HATPase_dom"/>
</dbReference>
<dbReference type="InterPro" id="IPR005467">
    <property type="entry name" value="His_kinase_dom"/>
</dbReference>
<dbReference type="AlphaFoldDB" id="A0A2W5SWK9"/>
<dbReference type="SUPFAM" id="SSF47384">
    <property type="entry name" value="Homodimeric domain of signal transducing histidine kinase"/>
    <property type="match status" value="1"/>
</dbReference>
<evidence type="ECO:0000259" key="8">
    <source>
        <dbReference type="PROSITE" id="PS50851"/>
    </source>
</evidence>
<dbReference type="InterPro" id="IPR004105">
    <property type="entry name" value="CheA-like_dim"/>
</dbReference>
<reference evidence="10 11" key="1">
    <citation type="submission" date="2017-08" db="EMBL/GenBank/DDBJ databases">
        <title>Infants hospitalized years apart are colonized by the same room-sourced microbial strains.</title>
        <authorList>
            <person name="Brooks B."/>
            <person name="Olm M.R."/>
            <person name="Firek B.A."/>
            <person name="Baker R."/>
            <person name="Thomas B.C."/>
            <person name="Morowitz M.J."/>
            <person name="Banfield J.F."/>
        </authorList>
    </citation>
    <scope>NUCLEOTIDE SEQUENCE [LARGE SCALE GENOMIC DNA]</scope>
    <source>
        <strain evidence="10">S2_003_000_R2_14</strain>
    </source>
</reference>
<dbReference type="PROSITE" id="PS50109">
    <property type="entry name" value="HIS_KIN"/>
    <property type="match status" value="1"/>
</dbReference>
<dbReference type="Pfam" id="PF01627">
    <property type="entry name" value="Hpt"/>
    <property type="match status" value="1"/>
</dbReference>
<dbReference type="GO" id="GO:0005737">
    <property type="term" value="C:cytoplasm"/>
    <property type="evidence" value="ECO:0007669"/>
    <property type="project" value="InterPro"/>
</dbReference>
<sequence length="662" mass="71482">MSEGAPDVSEFLVGYLAEVDEHLSTARQNVVAIDAATRKSEANPRAVRELFRALHTIKGLSAMVGAEPIVDIAHELESLLRTADRSGGQLPPRALDETTKGLRAIEERVAQLGRKEPLAPAPKELLDGLAELQFDAGPPRADLTLTLEEAVLSKVTPAEQDQLIAGLRKGLRALRVDFIPSQERHARGVNITSVRARIGALGELVKVVPRSVQPSPTQPGTLAFALLLLTQATNEEVATAAETTADSVQSLEQVATQREEEPAEFDQGARNVIRVDVERLDDALELVGTLMVTRSRLQRTVQRLTHGEGQLRDLLPILGENARQLRDLRGAIMRARMVPVAQMLERTPLLVRGLSRSSHKEVKLELDAGKAELDKSVADRLSPVIVHLVRNAVDHAIESPEERRARGKAAEGSIRITSYAASGSHLSLVVSDDGRGIDVERVARKAGVPAPSNDAELLALISRPGLSTLDSVTHTSGRGIGMDIVKRVVVDELGGQLQLRTVEGQGTSFTLTVPLSVTIFDALSFISAERTFVVPVTAVEDLVELRPDRVSRAPAPGGVATVRLLEHKDALLPLFRLSTMLGFPEVAAPRPKAIIVSKEQQRFALEVDQMLSQQEVVVRPLTDVLVKVPGIAGTTDLGDGQPTLVLDLVTLVEHAERAPRPS</sequence>
<dbReference type="Pfam" id="PF01584">
    <property type="entry name" value="CheW"/>
    <property type="match status" value="1"/>
</dbReference>
<dbReference type="PANTHER" id="PTHR43395:SF1">
    <property type="entry name" value="CHEMOTAXIS PROTEIN CHEA"/>
    <property type="match status" value="1"/>
</dbReference>
<dbReference type="PRINTS" id="PR00344">
    <property type="entry name" value="BCTRLSENSOR"/>
</dbReference>
<feature type="modified residue" description="Phosphohistidine" evidence="6">
    <location>
        <position position="55"/>
    </location>
</feature>
<dbReference type="Gene3D" id="1.20.120.160">
    <property type="entry name" value="HPT domain"/>
    <property type="match status" value="1"/>
</dbReference>
<feature type="domain" description="Histidine kinase" evidence="7">
    <location>
        <begin position="285"/>
        <end position="517"/>
    </location>
</feature>